<protein>
    <submittedName>
        <fullName evidence="3">Relaxase/mobilization protein</fullName>
    </submittedName>
</protein>
<feature type="coiled-coil region" evidence="1">
    <location>
        <begin position="314"/>
        <end position="348"/>
    </location>
</feature>
<dbReference type="RefSeq" id="WP_043037392.1">
    <property type="nucleotide sequence ID" value="NZ_JAUE01000075.1"/>
</dbReference>
<evidence type="ECO:0000313" key="3">
    <source>
        <dbReference type="EMBL" id="KIS15739.1"/>
    </source>
</evidence>
<gene>
    <name evidence="3" type="ORF">AT55_01420</name>
</gene>
<accession>A0AAW3GJM8</accession>
<keyword evidence="1" id="KW-0175">Coiled coil</keyword>
<dbReference type="EMBL" id="JAUE01000075">
    <property type="protein sequence ID" value="KIS15739.1"/>
    <property type="molecule type" value="Genomic_DNA"/>
</dbReference>
<feature type="domain" description="MobA/VirD2-like nuclease" evidence="2">
    <location>
        <begin position="19"/>
        <end position="147"/>
    </location>
</feature>
<evidence type="ECO:0000313" key="4">
    <source>
        <dbReference type="Proteomes" id="UP000032278"/>
    </source>
</evidence>
<reference evidence="3 4" key="1">
    <citation type="submission" date="2013-11" db="EMBL/GenBank/DDBJ databases">
        <authorList>
            <person name="da Piedade I."/>
            <person name="Tang M.H.E."/>
            <person name="Bojesen A.M."/>
        </authorList>
    </citation>
    <scope>NUCLEOTIDE SEQUENCE [LARGE SCALE GENOMIC DNA]</scope>
    <source>
        <strain evidence="3 4">Sz4is</strain>
    </source>
</reference>
<comment type="caution">
    <text evidence="3">The sequence shown here is derived from an EMBL/GenBank/DDBJ whole genome shotgun (WGS) entry which is preliminary data.</text>
</comment>
<dbReference type="Proteomes" id="UP000032278">
    <property type="component" value="Unassembled WGS sequence"/>
</dbReference>
<organism evidence="3 4">
    <name type="scientific">Streptococcus equi subsp. zooepidemicus Sz4is</name>
    <dbReference type="NCBI Taxonomy" id="1381082"/>
    <lineage>
        <taxon>Bacteria</taxon>
        <taxon>Bacillati</taxon>
        <taxon>Bacillota</taxon>
        <taxon>Bacilli</taxon>
        <taxon>Lactobacillales</taxon>
        <taxon>Streptococcaceae</taxon>
        <taxon>Streptococcus</taxon>
    </lineage>
</organism>
<sequence length="443" mass="52653">MAITKIHPIKSTLNLAIDYIVNGEKTDEQILVSTHKCHQETAHTQFLKTRNDAGTKGTVLARHLIQSFLPGETTPEMAHQIGMELCKKILKDEYEFVLSTHIDKGHIHNHIIFNNVNMITGKCYQSNKKSYHKIRYQSDKLCKENNLSVIDEFYESYKKKYKTNGKSWYENEQAKRGTSWKSKLQFDIDRIIKQAKDWDEFLKKMADLDYEIKYGKHIAFRHKDKPRFTRAKTIGEDYTEERLKERITENTKQRKYTVKKRVGNIIDIANNEKIKSSNGYEYWATKHNLKTMAESVIFLREQGIKSVKQLDEYIQKTADKRQSIQDKIKDIEKEMQELSVTMEQIYSVKKYRAYYKEYQANPSDKTFFEEYKYQITLYETAISELKKSYSKLPNTKDILNRLDTLQEKKNTLMQEYSSSKSMMNDLYRIRKNYEIYMGKEIER</sequence>
<name>A0AAW3GJM8_STRSZ</name>
<dbReference type="Pfam" id="PF03432">
    <property type="entry name" value="Relaxase"/>
    <property type="match status" value="1"/>
</dbReference>
<evidence type="ECO:0000256" key="1">
    <source>
        <dbReference type="SAM" id="Coils"/>
    </source>
</evidence>
<evidence type="ECO:0000259" key="2">
    <source>
        <dbReference type="Pfam" id="PF03432"/>
    </source>
</evidence>
<dbReference type="AlphaFoldDB" id="A0AAW3GJM8"/>
<proteinExistence type="predicted"/>
<dbReference type="InterPro" id="IPR005094">
    <property type="entry name" value="Endonuclease_MobA/VirD2"/>
</dbReference>